<sequence>VHDDTIFIKIMISFGDIRKMPMRIQQILIKQETEQKAQPQQIQREGEALFSQ</sequence>
<feature type="non-terminal residue" evidence="2">
    <location>
        <position position="1"/>
    </location>
</feature>
<protein>
    <submittedName>
        <fullName evidence="2">Uncharacterized protein</fullName>
    </submittedName>
</protein>
<dbReference type="EMBL" id="CAJOBJ010202379">
    <property type="protein sequence ID" value="CAF4986897.1"/>
    <property type="molecule type" value="Genomic_DNA"/>
</dbReference>
<dbReference type="Proteomes" id="UP000681967">
    <property type="component" value="Unassembled WGS sequence"/>
</dbReference>
<gene>
    <name evidence="1" type="ORF">BYL167_LOCUS48109</name>
    <name evidence="2" type="ORF">GIL414_LOCUS56380</name>
</gene>
<evidence type="ECO:0000313" key="1">
    <source>
        <dbReference type="EMBL" id="CAF4800182.1"/>
    </source>
</evidence>
<organism evidence="2 3">
    <name type="scientific">Rotaria magnacalcarata</name>
    <dbReference type="NCBI Taxonomy" id="392030"/>
    <lineage>
        <taxon>Eukaryota</taxon>
        <taxon>Metazoa</taxon>
        <taxon>Spiralia</taxon>
        <taxon>Gnathifera</taxon>
        <taxon>Rotifera</taxon>
        <taxon>Eurotatoria</taxon>
        <taxon>Bdelloidea</taxon>
        <taxon>Philodinida</taxon>
        <taxon>Philodinidae</taxon>
        <taxon>Rotaria</taxon>
    </lineage>
</organism>
<accession>A0A8S3D6P0</accession>
<proteinExistence type="predicted"/>
<dbReference type="Proteomes" id="UP000681720">
    <property type="component" value="Unassembled WGS sequence"/>
</dbReference>
<reference evidence="2" key="1">
    <citation type="submission" date="2021-02" db="EMBL/GenBank/DDBJ databases">
        <authorList>
            <person name="Nowell W R."/>
        </authorList>
    </citation>
    <scope>NUCLEOTIDE SEQUENCE</scope>
</reference>
<comment type="caution">
    <text evidence="2">The sequence shown here is derived from an EMBL/GenBank/DDBJ whole genome shotgun (WGS) entry which is preliminary data.</text>
</comment>
<evidence type="ECO:0000313" key="3">
    <source>
        <dbReference type="Proteomes" id="UP000681720"/>
    </source>
</evidence>
<dbReference type="EMBL" id="CAJOBH010139965">
    <property type="protein sequence ID" value="CAF4800182.1"/>
    <property type="molecule type" value="Genomic_DNA"/>
</dbReference>
<name>A0A8S3D6P0_9BILA</name>
<evidence type="ECO:0000313" key="2">
    <source>
        <dbReference type="EMBL" id="CAF4986897.1"/>
    </source>
</evidence>
<dbReference type="AlphaFoldDB" id="A0A8S3D6P0"/>